<proteinExistence type="predicted"/>
<accession>A0A830H271</accession>
<gene>
    <name evidence="1" type="ORF">GCM10007116_10120</name>
</gene>
<dbReference type="EMBL" id="BMQS01000008">
    <property type="protein sequence ID" value="GGT94500.1"/>
    <property type="molecule type" value="Genomic_DNA"/>
</dbReference>
<dbReference type="AlphaFoldDB" id="A0A830H271"/>
<evidence type="ECO:0000313" key="2">
    <source>
        <dbReference type="Proteomes" id="UP000616143"/>
    </source>
</evidence>
<reference evidence="1" key="2">
    <citation type="submission" date="2020-09" db="EMBL/GenBank/DDBJ databases">
        <authorList>
            <person name="Sun Q."/>
            <person name="Ohkuma M."/>
        </authorList>
    </citation>
    <scope>NUCLEOTIDE SEQUENCE</scope>
    <source>
        <strain evidence="1">JCM 31740</strain>
    </source>
</reference>
<protein>
    <submittedName>
        <fullName evidence="1">Uncharacterized protein</fullName>
    </submittedName>
</protein>
<evidence type="ECO:0000313" key="1">
    <source>
        <dbReference type="EMBL" id="GGT94500.1"/>
    </source>
</evidence>
<sequence length="51" mass="5877">MKGEAFRPLNPLFCKRSDNGQGLYFNFRGVRCSRRLEYSLGVTFLGSTLSW</sequence>
<organism evidence="1 2">
    <name type="scientific">Sulfodiicoccus acidiphilus</name>
    <dbReference type="NCBI Taxonomy" id="1670455"/>
    <lineage>
        <taxon>Archaea</taxon>
        <taxon>Thermoproteota</taxon>
        <taxon>Thermoprotei</taxon>
        <taxon>Sulfolobales</taxon>
        <taxon>Sulfolobaceae</taxon>
        <taxon>Sulfodiicoccus</taxon>
    </lineage>
</organism>
<reference evidence="1" key="1">
    <citation type="journal article" date="2014" name="Int. J. Syst. Evol. Microbiol.">
        <title>Complete genome sequence of Corynebacterium casei LMG S-19264T (=DSM 44701T), isolated from a smear-ripened cheese.</title>
        <authorList>
            <consortium name="US DOE Joint Genome Institute (JGI-PGF)"/>
            <person name="Walter F."/>
            <person name="Albersmeier A."/>
            <person name="Kalinowski J."/>
            <person name="Ruckert C."/>
        </authorList>
    </citation>
    <scope>NUCLEOTIDE SEQUENCE</scope>
    <source>
        <strain evidence="1">JCM 31740</strain>
    </source>
</reference>
<comment type="caution">
    <text evidence="1">The sequence shown here is derived from an EMBL/GenBank/DDBJ whole genome shotgun (WGS) entry which is preliminary data.</text>
</comment>
<dbReference type="Proteomes" id="UP000616143">
    <property type="component" value="Unassembled WGS sequence"/>
</dbReference>
<name>A0A830H271_9CREN</name>